<dbReference type="OrthoDB" id="389275at2"/>
<feature type="transmembrane region" description="Helical" evidence="1">
    <location>
        <begin position="112"/>
        <end position="137"/>
    </location>
</feature>
<feature type="transmembrane region" description="Helical" evidence="1">
    <location>
        <begin position="243"/>
        <end position="267"/>
    </location>
</feature>
<feature type="transmembrane region" description="Helical" evidence="1">
    <location>
        <begin position="68"/>
        <end position="92"/>
    </location>
</feature>
<feature type="transmembrane region" description="Helical" evidence="1">
    <location>
        <begin position="362"/>
        <end position="384"/>
    </location>
</feature>
<dbReference type="AlphaFoldDB" id="A0A2K9LV17"/>
<evidence type="ECO:0000313" key="3">
    <source>
        <dbReference type="Proteomes" id="UP000234790"/>
    </source>
</evidence>
<dbReference type="InterPro" id="IPR049713">
    <property type="entry name" value="Pr6Pr-like"/>
</dbReference>
<feature type="transmembrane region" description="Helical" evidence="1">
    <location>
        <begin position="396"/>
        <end position="417"/>
    </location>
</feature>
<keyword evidence="1" id="KW-0812">Transmembrane</keyword>
<evidence type="ECO:0008006" key="4">
    <source>
        <dbReference type="Google" id="ProtNLM"/>
    </source>
</evidence>
<reference evidence="2 3" key="1">
    <citation type="submission" date="2017-12" db="EMBL/GenBank/DDBJ databases">
        <title>Complete genome sequence of Spiroplasma monobiae MQ-1 (ATCC 33825).</title>
        <authorList>
            <person name="Tsai Y.-M."/>
            <person name="Lo W.-S."/>
            <person name="Wu P.-S."/>
            <person name="Cho S.-T."/>
            <person name="Kuo C.-H."/>
        </authorList>
    </citation>
    <scope>NUCLEOTIDE SEQUENCE [LARGE SCALE GENOMIC DNA]</scope>
    <source>
        <strain evidence="2 3">MQ-1</strain>
    </source>
</reference>
<feature type="transmembrane region" description="Helical" evidence="1">
    <location>
        <begin position="14"/>
        <end position="36"/>
    </location>
</feature>
<keyword evidence="3" id="KW-1185">Reference proteome</keyword>
<feature type="transmembrane region" description="Helical" evidence="1">
    <location>
        <begin position="437"/>
        <end position="458"/>
    </location>
</feature>
<gene>
    <name evidence="2" type="ORF">SMONO_v1c06380</name>
</gene>
<keyword evidence="1" id="KW-1133">Transmembrane helix</keyword>
<feature type="transmembrane region" description="Helical" evidence="1">
    <location>
        <begin position="149"/>
        <end position="171"/>
    </location>
</feature>
<keyword evidence="1" id="KW-0472">Membrane</keyword>
<dbReference type="Proteomes" id="UP000234790">
    <property type="component" value="Chromosome"/>
</dbReference>
<protein>
    <recommendedName>
        <fullName evidence="4">Transmembrane protein</fullName>
    </recommendedName>
</protein>
<name>A0A2K9LV17_SPISQ</name>
<evidence type="ECO:0000256" key="1">
    <source>
        <dbReference type="SAM" id="Phobius"/>
    </source>
</evidence>
<dbReference type="EMBL" id="CP025543">
    <property type="protein sequence ID" value="AUM62887.1"/>
    <property type="molecule type" value="Genomic_DNA"/>
</dbReference>
<accession>A0A2K9LV17</accession>
<dbReference type="KEGG" id="smoo:SMONO_v1c06380"/>
<dbReference type="NCBIfam" id="NF038065">
    <property type="entry name" value="Pr6Pr"/>
    <property type="match status" value="1"/>
</dbReference>
<proteinExistence type="predicted"/>
<feature type="transmembrane region" description="Helical" evidence="1">
    <location>
        <begin position="535"/>
        <end position="556"/>
    </location>
</feature>
<feature type="transmembrane region" description="Helical" evidence="1">
    <location>
        <begin position="191"/>
        <end position="211"/>
    </location>
</feature>
<evidence type="ECO:0000313" key="2">
    <source>
        <dbReference type="EMBL" id="AUM62887.1"/>
    </source>
</evidence>
<dbReference type="RefSeq" id="WP_101780932.1">
    <property type="nucleotide sequence ID" value="NZ_CP025543.1"/>
</dbReference>
<organism evidence="2 3">
    <name type="scientific">Spiroplasma monobiae MQ-1</name>
    <dbReference type="NCBI Taxonomy" id="1336748"/>
    <lineage>
        <taxon>Bacteria</taxon>
        <taxon>Bacillati</taxon>
        <taxon>Mycoplasmatota</taxon>
        <taxon>Mollicutes</taxon>
        <taxon>Entomoplasmatales</taxon>
        <taxon>Spiroplasmataceae</taxon>
        <taxon>Spiroplasma</taxon>
    </lineage>
</organism>
<feature type="transmembrane region" description="Helical" evidence="1">
    <location>
        <begin position="478"/>
        <end position="502"/>
    </location>
</feature>
<sequence length="588" mass="67700">MFLNKNDWKNWKTYYKLIGSVTIFAILIGVFCYYLIPGMGETGKWGMWTNKNEEGKVGDVFTYAGNDVVWVLTLFFGYFAVQTACLSAVWLFKNFLKGNEEGKNSWFTGNKFSLALVSWSSINILLFLIVFIPNAIINKVAFDNMEISTLWWIVNSFLYLVIPTIMIAYFIFGYNVKITDDLRKIYTVKNLLLWAIYPLIYFVIIIFRAQIYNSTWTVDAEYSNQMNVWVYSFLNFNGENKEIWSQTLMIIAISSGILALMPSLIWLSTKGFETIKFRTNSPSQDTEFVILKEFNFMSLADWKTAKHYFKMAIALMTVILMMYTISTVYKSGSSETARYVRYINKNGEITAVGGDLTTALGFMFGMFTFQSNLLVMIWFVLVFIKGGNEDKGSFTTYYWSMAVSVYITVTFIIFNFLMLPTVHKNGAVDGGEMNAAWWAMNMMLHTVAPLCMIFYFVFWYKKSNYGTTKELFTSKKILWILSYPVVYALVIVVRGEILYLAWNNNYGFAKAAWIWPYPFLNIRNTGWITDNMPGYVSLIVAVFIIAGIIFGFSSAYNASIVSLENKINNKDKKKVKNSKKSTKTVKTK</sequence>
<feature type="transmembrane region" description="Helical" evidence="1">
    <location>
        <begin position="308"/>
        <end position="329"/>
    </location>
</feature>